<dbReference type="Gene3D" id="3.40.50.1820">
    <property type="entry name" value="alpha/beta hydrolase"/>
    <property type="match status" value="1"/>
</dbReference>
<accession>A0A0G1GWP3</accession>
<reference evidence="1 2" key="1">
    <citation type="journal article" date="2015" name="Nature">
        <title>rRNA introns, odd ribosomes, and small enigmatic genomes across a large radiation of phyla.</title>
        <authorList>
            <person name="Brown C.T."/>
            <person name="Hug L.A."/>
            <person name="Thomas B.C."/>
            <person name="Sharon I."/>
            <person name="Castelle C.J."/>
            <person name="Singh A."/>
            <person name="Wilkins M.J."/>
            <person name="Williams K.H."/>
            <person name="Banfield J.F."/>
        </authorList>
    </citation>
    <scope>NUCLEOTIDE SEQUENCE [LARGE SCALE GENOMIC DNA]</scope>
</reference>
<organism evidence="1 2">
    <name type="scientific">Candidatus Gottesmanbacteria bacterium GW2011_GWB1_44_11c</name>
    <dbReference type="NCBI Taxonomy" id="1618447"/>
    <lineage>
        <taxon>Bacteria</taxon>
        <taxon>Candidatus Gottesmaniibacteriota</taxon>
    </lineage>
</organism>
<sequence>MNKPLYPIVHVVTKDTLPLYGLYLKAQKKSNRIIVHIHGTSGNFYGNTFYPYIADVAYKNNFSYLQTNNRGYGNFEYEPGEVPHGAALELFEDSVMDLDAWLEFCVSNDLNEIILESHSFGNEKVIYYVNKGKYRKNIIGVILLGFNDSVGTQQRYEKKIRKNYFTEAKELVNTGKGLSFLSDIFGGIAGEAPLSARSYLNFYSPGSELSKTMPLRLGKKLLMYSRIKVPILAVIGDNEEGEYTIIPIKEAMALMKKENPLTVAHQIKNCDHGFHGKEKELADLIDTFLKKNYK</sequence>
<evidence type="ECO:0000313" key="1">
    <source>
        <dbReference type="EMBL" id="KKT39055.1"/>
    </source>
</evidence>
<dbReference type="GO" id="GO:0016787">
    <property type="term" value="F:hydrolase activity"/>
    <property type="evidence" value="ECO:0007669"/>
    <property type="project" value="UniProtKB-KW"/>
</dbReference>
<dbReference type="AlphaFoldDB" id="A0A0G1GWP3"/>
<proteinExistence type="predicted"/>
<keyword evidence="1" id="KW-0378">Hydrolase</keyword>
<comment type="caution">
    <text evidence="1">The sequence shown here is derived from an EMBL/GenBank/DDBJ whole genome shotgun (WGS) entry which is preliminary data.</text>
</comment>
<dbReference type="Pfam" id="PF08538">
    <property type="entry name" value="DUF1749"/>
    <property type="match status" value="1"/>
</dbReference>
<dbReference type="InterPro" id="IPR029058">
    <property type="entry name" value="AB_hydrolase_fold"/>
</dbReference>
<name>A0A0G1GWP3_9BACT</name>
<dbReference type="SUPFAM" id="SSF53474">
    <property type="entry name" value="alpha/beta-Hydrolases"/>
    <property type="match status" value="1"/>
</dbReference>
<evidence type="ECO:0000313" key="2">
    <source>
        <dbReference type="Proteomes" id="UP000034617"/>
    </source>
</evidence>
<dbReference type="Proteomes" id="UP000034617">
    <property type="component" value="Unassembled WGS sequence"/>
</dbReference>
<protein>
    <submittedName>
        <fullName evidence="1">Alpha/beta hydrolase fold protein</fullName>
    </submittedName>
</protein>
<dbReference type="InterPro" id="IPR013744">
    <property type="entry name" value="SidJ"/>
</dbReference>
<gene>
    <name evidence="1" type="ORF">UW22_C0002G0031</name>
</gene>
<dbReference type="EMBL" id="LCHM01000002">
    <property type="protein sequence ID" value="KKT39055.1"/>
    <property type="molecule type" value="Genomic_DNA"/>
</dbReference>